<dbReference type="AlphaFoldDB" id="A0A183CS21"/>
<dbReference type="Proteomes" id="UP000050741">
    <property type="component" value="Unassembled WGS sequence"/>
</dbReference>
<accession>A0A183CS21</accession>
<reference evidence="1" key="1">
    <citation type="submission" date="2013-12" db="EMBL/GenBank/DDBJ databases">
        <authorList>
            <person name="Aslett M."/>
        </authorList>
    </citation>
    <scope>NUCLEOTIDE SEQUENCE [LARGE SCALE GENOMIC DNA]</scope>
    <source>
        <strain evidence="1">Lindley</strain>
    </source>
</reference>
<organism evidence="1 2">
    <name type="scientific">Globodera pallida</name>
    <name type="common">Potato cyst nematode worm</name>
    <name type="synonym">Heterodera pallida</name>
    <dbReference type="NCBI Taxonomy" id="36090"/>
    <lineage>
        <taxon>Eukaryota</taxon>
        <taxon>Metazoa</taxon>
        <taxon>Ecdysozoa</taxon>
        <taxon>Nematoda</taxon>
        <taxon>Chromadorea</taxon>
        <taxon>Rhabditida</taxon>
        <taxon>Tylenchina</taxon>
        <taxon>Tylenchomorpha</taxon>
        <taxon>Tylenchoidea</taxon>
        <taxon>Heteroderidae</taxon>
        <taxon>Heteroderinae</taxon>
        <taxon>Globodera</taxon>
    </lineage>
</organism>
<evidence type="ECO:0000313" key="1">
    <source>
        <dbReference type="Proteomes" id="UP000050741"/>
    </source>
</evidence>
<dbReference type="WBParaSite" id="GPLIN_001567900">
    <property type="protein sequence ID" value="GPLIN_001567900"/>
    <property type="gene ID" value="GPLIN_001567900"/>
</dbReference>
<reference evidence="2" key="3">
    <citation type="submission" date="2016-06" db="UniProtKB">
        <authorList>
            <consortium name="WormBaseParasite"/>
        </authorList>
    </citation>
    <scope>IDENTIFICATION</scope>
</reference>
<sequence length="75" mass="8860">MQLVSSRFYQIVEKHFDHFPLRRIDRCKLSSSRSNAMKVLLICLGSGRTIETNSDLQLWLRHGFVECIEFIVRSF</sequence>
<evidence type="ECO:0000313" key="2">
    <source>
        <dbReference type="WBParaSite" id="GPLIN_001567900"/>
    </source>
</evidence>
<proteinExistence type="predicted"/>
<reference evidence="1" key="2">
    <citation type="submission" date="2014-05" db="EMBL/GenBank/DDBJ databases">
        <title>The genome and life-stage specific transcriptomes of Globodera pallida elucidate key aspects of plant parasitism by a cyst nematode.</title>
        <authorList>
            <person name="Cotton J.A."/>
            <person name="Lilley C.J."/>
            <person name="Jones L.M."/>
            <person name="Kikuchi T."/>
            <person name="Reid A.J."/>
            <person name="Thorpe P."/>
            <person name="Tsai I.J."/>
            <person name="Beasley H."/>
            <person name="Blok V."/>
            <person name="Cock P.J.A."/>
            <person name="Van den Akker S.E."/>
            <person name="Holroyd N."/>
            <person name="Hunt M."/>
            <person name="Mantelin S."/>
            <person name="Naghra H."/>
            <person name="Pain A."/>
            <person name="Palomares-Rius J.E."/>
            <person name="Zarowiecki M."/>
            <person name="Berriman M."/>
            <person name="Jones J.T."/>
            <person name="Urwin P.E."/>
        </authorList>
    </citation>
    <scope>NUCLEOTIDE SEQUENCE [LARGE SCALE GENOMIC DNA]</scope>
    <source>
        <strain evidence="1">Lindley</strain>
    </source>
</reference>
<name>A0A183CS21_GLOPA</name>
<keyword evidence="1" id="KW-1185">Reference proteome</keyword>
<protein>
    <submittedName>
        <fullName evidence="2">Uncharacterized protein</fullName>
    </submittedName>
</protein>